<protein>
    <recommendedName>
        <fullName evidence="2">Endonuclease/exonuclease/phosphatase domain-containing protein</fullName>
    </recommendedName>
</protein>
<dbReference type="InterPro" id="IPR036691">
    <property type="entry name" value="Endo/exonu/phosph_ase_sf"/>
</dbReference>
<dbReference type="Proteomes" id="UP000003656">
    <property type="component" value="Unassembled WGS sequence"/>
</dbReference>
<evidence type="ECO:0000256" key="1">
    <source>
        <dbReference type="SAM" id="Phobius"/>
    </source>
</evidence>
<dbReference type="InterPro" id="IPR005135">
    <property type="entry name" value="Endo/exonuclease/phosphatase"/>
</dbReference>
<feature type="transmembrane region" description="Helical" evidence="1">
    <location>
        <begin position="20"/>
        <end position="40"/>
    </location>
</feature>
<organism evidence="3 4">
    <name type="scientific">Bifidobacterium gallicum DSM 20093 = LMG 11596</name>
    <dbReference type="NCBI Taxonomy" id="561180"/>
    <lineage>
        <taxon>Bacteria</taxon>
        <taxon>Bacillati</taxon>
        <taxon>Actinomycetota</taxon>
        <taxon>Actinomycetes</taxon>
        <taxon>Bifidobacteriales</taxon>
        <taxon>Bifidobacteriaceae</taxon>
        <taxon>Bifidobacterium</taxon>
    </lineage>
</organism>
<dbReference type="STRING" id="561180.BIFGAL_03103"/>
<sequence length="356" mass="38675">MPVSTHNGLERWLMKHHAIARMLSGVLTLIAAVACVLRLLPEDMQAYLGIAVVLAYSPWVAVIAIIGCVLACIGRRWVVAFAAIVCIAAQVYWQTPFFHSNDSQALSQKARDAVAQPLRNTQDAVMRVMTLDANDGHADATAIVDTVRDQHVELLALQHTTPALVDALNTAGIDHELPYSIHAASRNGSGSGIWAAAPLSIPADSQINSTSSKMPAGTVQACDRQLRFVSVTTEPMTWSDWQHMQAWHDSLMQLAALRTNTDHQFVLLGDFNATNDHGAFREILGTRFHDAAIVSGHGFAFTWPANIRVIPALNAPDHILVEEGVRVGQVQTVRIPQASHKALLATLDCSNMVQAQ</sequence>
<proteinExistence type="predicted"/>
<comment type="caution">
    <text evidence="3">The sequence shown here is derived from an EMBL/GenBank/DDBJ whole genome shotgun (WGS) entry which is preliminary data.</text>
</comment>
<dbReference type="eggNOG" id="COG3568">
    <property type="taxonomic scope" value="Bacteria"/>
</dbReference>
<accession>D1NTE5</accession>
<feature type="transmembrane region" description="Helical" evidence="1">
    <location>
        <begin position="77"/>
        <end position="93"/>
    </location>
</feature>
<dbReference type="SUPFAM" id="SSF56219">
    <property type="entry name" value="DNase I-like"/>
    <property type="match status" value="1"/>
</dbReference>
<dbReference type="Pfam" id="PF03372">
    <property type="entry name" value="Exo_endo_phos"/>
    <property type="match status" value="1"/>
</dbReference>
<dbReference type="AlphaFoldDB" id="D1NTE5"/>
<feature type="transmembrane region" description="Helical" evidence="1">
    <location>
        <begin position="46"/>
        <end position="70"/>
    </location>
</feature>
<dbReference type="GO" id="GO:0003824">
    <property type="term" value="F:catalytic activity"/>
    <property type="evidence" value="ECO:0007669"/>
    <property type="project" value="InterPro"/>
</dbReference>
<gene>
    <name evidence="3" type="ORF">BIFGAL_03103</name>
</gene>
<keyword evidence="1" id="KW-1133">Transmembrane helix</keyword>
<dbReference type="Gene3D" id="3.60.10.10">
    <property type="entry name" value="Endonuclease/exonuclease/phosphatase"/>
    <property type="match status" value="1"/>
</dbReference>
<evidence type="ECO:0000313" key="3">
    <source>
        <dbReference type="EMBL" id="EFA22999.1"/>
    </source>
</evidence>
<keyword evidence="1" id="KW-0472">Membrane</keyword>
<evidence type="ECO:0000259" key="2">
    <source>
        <dbReference type="Pfam" id="PF03372"/>
    </source>
</evidence>
<reference evidence="3 4" key="1">
    <citation type="submission" date="2009-11" db="EMBL/GenBank/DDBJ databases">
        <authorList>
            <person name="Weinstock G."/>
            <person name="Sodergren E."/>
            <person name="Clifton S."/>
            <person name="Fulton L."/>
            <person name="Fulton B."/>
            <person name="Courtney L."/>
            <person name="Fronick C."/>
            <person name="Harrison M."/>
            <person name="Strong C."/>
            <person name="Farmer C."/>
            <person name="Delahaunty K."/>
            <person name="Markovic C."/>
            <person name="Hall O."/>
            <person name="Minx P."/>
            <person name="Tomlinson C."/>
            <person name="Mitreva M."/>
            <person name="Nelson J."/>
            <person name="Hou S."/>
            <person name="Wollam A."/>
            <person name="Pepin K.H."/>
            <person name="Johnson M."/>
            <person name="Bhonagiri V."/>
            <person name="Nash W.E."/>
            <person name="Warren W."/>
            <person name="Chinwalla A."/>
            <person name="Mardis E.R."/>
            <person name="Wilson R.K."/>
        </authorList>
    </citation>
    <scope>NUCLEOTIDE SEQUENCE [LARGE SCALE GENOMIC DNA]</scope>
    <source>
        <strain evidence="3 4">DSM 20093</strain>
    </source>
</reference>
<evidence type="ECO:0000313" key="4">
    <source>
        <dbReference type="Proteomes" id="UP000003656"/>
    </source>
</evidence>
<dbReference type="EMBL" id="ABXB03000002">
    <property type="protein sequence ID" value="EFA22999.1"/>
    <property type="molecule type" value="Genomic_DNA"/>
</dbReference>
<feature type="domain" description="Endonuclease/exonuclease/phosphatase" evidence="2">
    <location>
        <begin position="132"/>
        <end position="337"/>
    </location>
</feature>
<keyword evidence="1" id="KW-0812">Transmembrane</keyword>
<name>D1NTE5_9BIFI</name>